<proteinExistence type="inferred from homology"/>
<dbReference type="OrthoDB" id="153510at2"/>
<comment type="function">
    <text evidence="8">An anti-sigma factor for extracytoplasmic function (ECF) sigma factor SigK. ECF sigma factors are held in an inactive form by an anti-sigma factor until released by regulated intramembrane proteolysis (RIP). RIP occurs when an extracytoplasmic signal triggers a concerted proteolytic cascade to transmit information and elicit cellular responses. The membrane-spanning regulatory substrate protein is first cut extracytoplasmically (site-1 protease, S1P), then within the membrane itself (site-2 protease, S2P, Rip1), while cytoplasmic proteases finish degrading the regulatory protein, liberating the sigma factor.</text>
</comment>
<evidence type="ECO:0000256" key="5">
    <source>
        <dbReference type="ARBA" id="ARBA00023015"/>
    </source>
</evidence>
<evidence type="ECO:0000313" key="12">
    <source>
        <dbReference type="Proteomes" id="UP000467105"/>
    </source>
</evidence>
<comment type="similarity">
    <text evidence="8">Belongs to the anti-sigma-K factor family.</text>
</comment>
<sequence length="232" mass="24303">MSDPSDLTLLDLATAYALDAIPDSERADIEQRVAAAPPPIAEAFHAEVRAVREALAVVSTNTELEPPPMLREKILTAVRTDSNRRKHWRTALVAAAAVIAAVITAAGITLALRPAPSVSTAEQVFAAPDVHTSTAKLPSGGTATVVYSRERNAAVVLMNDVTPPGPGTVYEMWLIARDGPRAAGTMDAETVKPSTTAVLRDLGHSDALALTVEPGHGSTHPTTAPFLELPLA</sequence>
<evidence type="ECO:0000259" key="9">
    <source>
        <dbReference type="Pfam" id="PF10099"/>
    </source>
</evidence>
<reference evidence="11 12" key="1">
    <citation type="journal article" date="2019" name="Emerg. Microbes Infect.">
        <title>Comprehensive subspecies identification of 175 nontuberculous mycobacteria species based on 7547 genomic profiles.</title>
        <authorList>
            <person name="Matsumoto Y."/>
            <person name="Kinjo T."/>
            <person name="Motooka D."/>
            <person name="Nabeya D."/>
            <person name="Jung N."/>
            <person name="Uechi K."/>
            <person name="Horii T."/>
            <person name="Iida T."/>
            <person name="Fujita J."/>
            <person name="Nakamura S."/>
        </authorList>
    </citation>
    <scope>NUCLEOTIDE SEQUENCE [LARGE SCALE GENOMIC DNA]</scope>
    <source>
        <strain evidence="11 12">JCM 14742</strain>
    </source>
</reference>
<evidence type="ECO:0000256" key="6">
    <source>
        <dbReference type="ARBA" id="ARBA00023136"/>
    </source>
</evidence>
<dbReference type="GO" id="GO:0005886">
    <property type="term" value="C:plasma membrane"/>
    <property type="evidence" value="ECO:0007669"/>
    <property type="project" value="UniProtKB-SubCell"/>
</dbReference>
<keyword evidence="2 8" id="KW-1003">Cell membrane</keyword>
<dbReference type="EMBL" id="AP022614">
    <property type="protein sequence ID" value="BBZ44407.1"/>
    <property type="molecule type" value="Genomic_DNA"/>
</dbReference>
<protein>
    <recommendedName>
        <fullName evidence="8">Anti-sigma-K factor RskA</fullName>
    </recommendedName>
    <alternativeName>
        <fullName evidence="8">Sigma-K anti-sigma factor RskA</fullName>
    </alternativeName>
</protein>
<dbReference type="Gene3D" id="1.10.10.1320">
    <property type="entry name" value="Anti-sigma factor, zinc-finger domain"/>
    <property type="match status" value="1"/>
</dbReference>
<keyword evidence="12" id="KW-1185">Reference proteome</keyword>
<dbReference type="PANTHER" id="PTHR37461:SF1">
    <property type="entry name" value="ANTI-SIGMA-K FACTOR RSKA"/>
    <property type="match status" value="1"/>
</dbReference>
<accession>A0A7I7YT20</accession>
<feature type="domain" description="Anti-sigma-K factor RskA N-terminal" evidence="10">
    <location>
        <begin position="9"/>
        <end position="56"/>
    </location>
</feature>
<dbReference type="PANTHER" id="PTHR37461">
    <property type="entry name" value="ANTI-SIGMA-K FACTOR RSKA"/>
    <property type="match status" value="1"/>
</dbReference>
<dbReference type="GO" id="GO:0016989">
    <property type="term" value="F:sigma factor antagonist activity"/>
    <property type="evidence" value="ECO:0007669"/>
    <property type="project" value="TreeGrafter"/>
</dbReference>
<keyword evidence="7 8" id="KW-0804">Transcription</keyword>
<comment type="subcellular location">
    <subcellularLocation>
        <location evidence="1 8">Cell membrane</location>
        <topology evidence="1 8">Single-pass membrane protein</topology>
    </subcellularLocation>
</comment>
<gene>
    <name evidence="8 11" type="primary">rskA</name>
    <name evidence="11" type="ORF">MPRM_16880</name>
</gene>
<dbReference type="AlphaFoldDB" id="A0A7I7YT20"/>
<dbReference type="Pfam" id="PF10099">
    <property type="entry name" value="RskA_C"/>
    <property type="match status" value="1"/>
</dbReference>
<dbReference type="InterPro" id="IPR053877">
    <property type="entry name" value="RskA_N"/>
</dbReference>
<feature type="domain" description="Anti-sigma K factor RskA C-terminal" evidence="9">
    <location>
        <begin position="92"/>
        <end position="225"/>
    </location>
</feature>
<comment type="domain">
    <text evidence="8">The cytosolic domain interacts with sigma factor SigK.</text>
</comment>
<dbReference type="InterPro" id="IPR041916">
    <property type="entry name" value="Anti_sigma_zinc_sf"/>
</dbReference>
<keyword evidence="3 8" id="KW-0812">Transmembrane</keyword>
<feature type="transmembrane region" description="Helical" evidence="8">
    <location>
        <begin position="91"/>
        <end position="112"/>
    </location>
</feature>
<dbReference type="Proteomes" id="UP000467105">
    <property type="component" value="Chromosome"/>
</dbReference>
<evidence type="ECO:0000259" key="10">
    <source>
        <dbReference type="Pfam" id="PF22618"/>
    </source>
</evidence>
<dbReference type="RefSeq" id="WP_085270745.1">
    <property type="nucleotide sequence ID" value="NZ_AP022614.1"/>
</dbReference>
<name>A0A7I7YT20_9MYCO</name>
<evidence type="ECO:0000256" key="7">
    <source>
        <dbReference type="ARBA" id="ARBA00023163"/>
    </source>
</evidence>
<organism evidence="11 12">
    <name type="scientific">Mycobacterium parmense</name>
    <dbReference type="NCBI Taxonomy" id="185642"/>
    <lineage>
        <taxon>Bacteria</taxon>
        <taxon>Bacillati</taxon>
        <taxon>Actinomycetota</taxon>
        <taxon>Actinomycetes</taxon>
        <taxon>Mycobacteriales</taxon>
        <taxon>Mycobacteriaceae</taxon>
        <taxon>Mycobacterium</taxon>
        <taxon>Mycobacterium simiae complex</taxon>
    </lineage>
</organism>
<dbReference type="GO" id="GO:0006417">
    <property type="term" value="P:regulation of translation"/>
    <property type="evidence" value="ECO:0007669"/>
    <property type="project" value="TreeGrafter"/>
</dbReference>
<evidence type="ECO:0000256" key="4">
    <source>
        <dbReference type="ARBA" id="ARBA00022989"/>
    </source>
</evidence>
<evidence type="ECO:0000256" key="3">
    <source>
        <dbReference type="ARBA" id="ARBA00022692"/>
    </source>
</evidence>
<keyword evidence="6 8" id="KW-0472">Membrane</keyword>
<keyword evidence="4 8" id="KW-1133">Transmembrane helix</keyword>
<evidence type="ECO:0000256" key="1">
    <source>
        <dbReference type="ARBA" id="ARBA00004162"/>
    </source>
</evidence>
<dbReference type="Pfam" id="PF22618">
    <property type="entry name" value="RskA_N"/>
    <property type="match status" value="1"/>
</dbReference>
<evidence type="ECO:0000256" key="2">
    <source>
        <dbReference type="ARBA" id="ARBA00022475"/>
    </source>
</evidence>
<dbReference type="InterPro" id="IPR018764">
    <property type="entry name" value="RskA_C"/>
</dbReference>
<evidence type="ECO:0000256" key="8">
    <source>
        <dbReference type="RuleBase" id="RU363049"/>
    </source>
</evidence>
<keyword evidence="5 8" id="KW-0805">Transcription regulation</keyword>
<dbReference type="InterPro" id="IPR051474">
    <property type="entry name" value="Anti-sigma-K/W_factor"/>
</dbReference>
<evidence type="ECO:0000313" key="11">
    <source>
        <dbReference type="EMBL" id="BBZ44407.1"/>
    </source>
</evidence>